<reference evidence="2 3" key="1">
    <citation type="journal article" date="2016" name="Mol. Biol. Evol.">
        <title>Comparative Genomics of Early-Diverging Mushroom-Forming Fungi Provides Insights into the Origins of Lignocellulose Decay Capabilities.</title>
        <authorList>
            <person name="Nagy L.G."/>
            <person name="Riley R."/>
            <person name="Tritt A."/>
            <person name="Adam C."/>
            <person name="Daum C."/>
            <person name="Floudas D."/>
            <person name="Sun H."/>
            <person name="Yadav J.S."/>
            <person name="Pangilinan J."/>
            <person name="Larsson K.H."/>
            <person name="Matsuura K."/>
            <person name="Barry K."/>
            <person name="Labutti K."/>
            <person name="Kuo R."/>
            <person name="Ohm R.A."/>
            <person name="Bhattacharya S.S."/>
            <person name="Shirouzu T."/>
            <person name="Yoshinaga Y."/>
            <person name="Martin F.M."/>
            <person name="Grigoriev I.V."/>
            <person name="Hibbett D.S."/>
        </authorList>
    </citation>
    <scope>NUCLEOTIDE SEQUENCE [LARGE SCALE GENOMIC DNA]</scope>
    <source>
        <strain evidence="2 3">93-53</strain>
    </source>
</reference>
<dbReference type="Proteomes" id="UP000076871">
    <property type="component" value="Unassembled WGS sequence"/>
</dbReference>
<dbReference type="SUPFAM" id="SSF51735">
    <property type="entry name" value="NAD(P)-binding Rossmann-fold domains"/>
    <property type="match status" value="1"/>
</dbReference>
<feature type="region of interest" description="Disordered" evidence="1">
    <location>
        <begin position="146"/>
        <end position="165"/>
    </location>
</feature>
<sequence>MCAVAALKKATGVHGHRVGSRVMIVNQNELKTKWRGLGRSSSFIEDVVWINVLGLMNAHIAAGWQMIKQGSGGCILGAGSIASYHTAGCLTSHEGISVGEAEAQHVKNDVLLRRIQEAEDVAKLVTFLASDEAECLTGQMIKTCGVPPQTMSNEPRASEGHESDPYFYGAAARAR</sequence>
<evidence type="ECO:0000256" key="1">
    <source>
        <dbReference type="SAM" id="MobiDB-lite"/>
    </source>
</evidence>
<protein>
    <recommendedName>
        <fullName evidence="4">NAD(P)-binding protein</fullName>
    </recommendedName>
</protein>
<proteinExistence type="predicted"/>
<dbReference type="GeneID" id="63824067"/>
<evidence type="ECO:0008006" key="4">
    <source>
        <dbReference type="Google" id="ProtNLM"/>
    </source>
</evidence>
<evidence type="ECO:0000313" key="2">
    <source>
        <dbReference type="EMBL" id="KZT06593.1"/>
    </source>
</evidence>
<dbReference type="Gene3D" id="3.40.50.720">
    <property type="entry name" value="NAD(P)-binding Rossmann-like Domain"/>
    <property type="match status" value="1"/>
</dbReference>
<accession>A0A165EAH5</accession>
<dbReference type="OrthoDB" id="498125at2759"/>
<name>A0A165EAH5_9APHY</name>
<evidence type="ECO:0000313" key="3">
    <source>
        <dbReference type="Proteomes" id="UP000076871"/>
    </source>
</evidence>
<dbReference type="RefSeq" id="XP_040764333.1">
    <property type="nucleotide sequence ID" value="XM_040907038.1"/>
</dbReference>
<dbReference type="InterPro" id="IPR036291">
    <property type="entry name" value="NAD(P)-bd_dom_sf"/>
</dbReference>
<dbReference type="EMBL" id="KV427623">
    <property type="protein sequence ID" value="KZT06593.1"/>
    <property type="molecule type" value="Genomic_DNA"/>
</dbReference>
<dbReference type="STRING" id="1314785.A0A165EAH5"/>
<keyword evidence="3" id="KW-1185">Reference proteome</keyword>
<dbReference type="AlphaFoldDB" id="A0A165EAH5"/>
<dbReference type="InParanoid" id="A0A165EAH5"/>
<gene>
    <name evidence="2" type="ORF">LAESUDRAFT_714062</name>
</gene>
<organism evidence="2 3">
    <name type="scientific">Laetiporus sulphureus 93-53</name>
    <dbReference type="NCBI Taxonomy" id="1314785"/>
    <lineage>
        <taxon>Eukaryota</taxon>
        <taxon>Fungi</taxon>
        <taxon>Dikarya</taxon>
        <taxon>Basidiomycota</taxon>
        <taxon>Agaricomycotina</taxon>
        <taxon>Agaricomycetes</taxon>
        <taxon>Polyporales</taxon>
        <taxon>Laetiporus</taxon>
    </lineage>
</organism>